<name>A0ABP6MQ71_9ACTN</name>
<reference evidence="3" key="1">
    <citation type="journal article" date="2019" name="Int. J. Syst. Evol. Microbiol.">
        <title>The Global Catalogue of Microorganisms (GCM) 10K type strain sequencing project: providing services to taxonomists for standard genome sequencing and annotation.</title>
        <authorList>
            <consortium name="The Broad Institute Genomics Platform"/>
            <consortium name="The Broad Institute Genome Sequencing Center for Infectious Disease"/>
            <person name="Wu L."/>
            <person name="Ma J."/>
        </authorList>
    </citation>
    <scope>NUCLEOTIDE SEQUENCE [LARGE SCALE GENOMIC DNA]</scope>
    <source>
        <strain evidence="3">JCM 11574</strain>
    </source>
</reference>
<gene>
    <name evidence="2" type="ORF">GCM10010521_04260</name>
</gene>
<accession>A0ABP6MQ71</accession>
<dbReference type="InterPro" id="IPR010427">
    <property type="entry name" value="DUF1023"/>
</dbReference>
<evidence type="ECO:0000313" key="2">
    <source>
        <dbReference type="EMBL" id="GAA3119989.1"/>
    </source>
</evidence>
<organism evidence="2 3">
    <name type="scientific">Streptomyces rameus</name>
    <dbReference type="NCBI Taxonomy" id="68261"/>
    <lineage>
        <taxon>Bacteria</taxon>
        <taxon>Bacillati</taxon>
        <taxon>Actinomycetota</taxon>
        <taxon>Actinomycetes</taxon>
        <taxon>Kitasatosporales</taxon>
        <taxon>Streptomycetaceae</taxon>
        <taxon>Streptomyces</taxon>
    </lineage>
</organism>
<sequence length="619" mass="65757">MTAAVDIATLQALKPSEFQEAADGYRAASDMASAAKETVENQIAAGIRNQLKGEAAGAALRELKELGKDFHYAQTECALAGTALNGFAYDMAAAKRKLEAALEDAKAAGCTVGADGSVTFPAGGEEVDGKVPEGGTVSASASSTDATANAIEQQAIHQHPNPNFGKAIGFANRIGDALKEAADADAKWAPKLRALKADDDLVVSGRDWTDVKSDTDGVVKGADAYARSLPKPPKDGDPELVAHWWADLTDEQKAAYVSMHPDSIGAMDGLPATVRDEANRVVLAESRAGYQDKLDAWMGKEPDRYAPYISPITGREVKGAQIETEEWKEWNRKKEALEGRIRGMDAIQSRFDRTGTDGLPEAYLLGFDPEGKGHDGKVIIANGNPDTADHTGIYVPGTGTLLPDIQKDMGRGEILWHETNRYAQGQKVSTITWFDYDAPLQAKPFEKGGGLFPEAMSDEWAAKGGPGLSHFLDGNLEAHRMASGNTHLGHTTLMGHSYGTTLIGDAAKSRVWPEGALPVDDVIAVGSPGMQAKRAADLGIPQGHMWAEQGGGNDAAVRIGGKYLAGLGDDWTIPTDPEFGANIMESDAGDHGAFWDEGSTSLRNQALVMAGQYDKVTLE</sequence>
<dbReference type="RefSeq" id="WP_345046740.1">
    <property type="nucleotide sequence ID" value="NZ_BAAAVM010000003.1"/>
</dbReference>
<keyword evidence="3" id="KW-1185">Reference proteome</keyword>
<feature type="domain" description="DUF1023" evidence="1">
    <location>
        <begin position="376"/>
        <end position="550"/>
    </location>
</feature>
<protein>
    <recommendedName>
        <fullName evidence="1">DUF1023 domain-containing protein</fullName>
    </recommendedName>
</protein>
<comment type="caution">
    <text evidence="2">The sequence shown here is derived from an EMBL/GenBank/DDBJ whole genome shotgun (WGS) entry which is preliminary data.</text>
</comment>
<evidence type="ECO:0000313" key="3">
    <source>
        <dbReference type="Proteomes" id="UP001500893"/>
    </source>
</evidence>
<proteinExistence type="predicted"/>
<dbReference type="EMBL" id="BAAAVM010000003">
    <property type="protein sequence ID" value="GAA3119989.1"/>
    <property type="molecule type" value="Genomic_DNA"/>
</dbReference>
<dbReference type="Proteomes" id="UP001500893">
    <property type="component" value="Unassembled WGS sequence"/>
</dbReference>
<dbReference type="Pfam" id="PF06259">
    <property type="entry name" value="Abhydrolase_8"/>
    <property type="match status" value="1"/>
</dbReference>
<evidence type="ECO:0000259" key="1">
    <source>
        <dbReference type="Pfam" id="PF06259"/>
    </source>
</evidence>